<evidence type="ECO:0000256" key="1">
    <source>
        <dbReference type="SAM" id="Phobius"/>
    </source>
</evidence>
<keyword evidence="3" id="KW-1185">Reference proteome</keyword>
<proteinExistence type="predicted"/>
<feature type="transmembrane region" description="Helical" evidence="1">
    <location>
        <begin position="178"/>
        <end position="197"/>
    </location>
</feature>
<keyword evidence="1" id="KW-0812">Transmembrane</keyword>
<protein>
    <recommendedName>
        <fullName evidence="4">PQ-loop repeat-containing protein</fullName>
    </recommendedName>
</protein>
<reference evidence="2 3" key="1">
    <citation type="submission" date="2021-10" db="EMBL/GenBank/DDBJ databases">
        <title>Streptomyces gossypii sp. nov., isolated from soil collected from cotton field.</title>
        <authorList>
            <person name="Ge X."/>
            <person name="Chen X."/>
            <person name="Liu W."/>
        </authorList>
    </citation>
    <scope>NUCLEOTIDE SEQUENCE [LARGE SCALE GENOMIC DNA]</scope>
    <source>
        <strain evidence="2 3">N2-109</strain>
    </source>
</reference>
<keyword evidence="1" id="KW-1133">Transmembrane helix</keyword>
<evidence type="ECO:0008006" key="4">
    <source>
        <dbReference type="Google" id="ProtNLM"/>
    </source>
</evidence>
<accession>A0ABT2JQE1</accession>
<dbReference type="EMBL" id="JAJAGO010000003">
    <property type="protein sequence ID" value="MCT2589585.1"/>
    <property type="molecule type" value="Genomic_DNA"/>
</dbReference>
<comment type="caution">
    <text evidence="2">The sequence shown here is derived from an EMBL/GenBank/DDBJ whole genome shotgun (WGS) entry which is preliminary data.</text>
</comment>
<keyword evidence="1" id="KW-0472">Membrane</keyword>
<feature type="transmembrane region" description="Helical" evidence="1">
    <location>
        <begin position="63"/>
        <end position="85"/>
    </location>
</feature>
<evidence type="ECO:0000313" key="2">
    <source>
        <dbReference type="EMBL" id="MCT2589585.1"/>
    </source>
</evidence>
<dbReference type="RefSeq" id="WP_260216592.1">
    <property type="nucleotide sequence ID" value="NZ_JAJAGO010000003.1"/>
</dbReference>
<evidence type="ECO:0000313" key="3">
    <source>
        <dbReference type="Proteomes" id="UP001156389"/>
    </source>
</evidence>
<sequence>MPENSFVADLCGLLGGGLLAAMVWPQAWRLWRHRLHHGVSLAYVVLNLLMVGGWVAYGIGKASIAIILPNVLAAVAALALLVGFVRQARPSPRFWPAALAVGTALLAATAAAGGWTALGSVVGLMTVAVILPQVTTLATRRRAGDLDASGVSRASWMLSAAANVLLAGYGLFEPDAVILVTAALSAALSGAVLTLTATAPGADTGLSTGQAARPAEGAEVA</sequence>
<feature type="transmembrane region" description="Helical" evidence="1">
    <location>
        <begin position="151"/>
        <end position="172"/>
    </location>
</feature>
<name>A0ABT2JQE1_9ACTN</name>
<gene>
    <name evidence="2" type="ORF">LHJ74_06550</name>
</gene>
<organism evidence="2 3">
    <name type="scientific">Streptomyces gossypii</name>
    <dbReference type="NCBI Taxonomy" id="2883101"/>
    <lineage>
        <taxon>Bacteria</taxon>
        <taxon>Bacillati</taxon>
        <taxon>Actinomycetota</taxon>
        <taxon>Actinomycetes</taxon>
        <taxon>Kitasatosporales</taxon>
        <taxon>Streptomycetaceae</taxon>
        <taxon>Streptomyces</taxon>
    </lineage>
</organism>
<dbReference type="Proteomes" id="UP001156389">
    <property type="component" value="Unassembled WGS sequence"/>
</dbReference>
<feature type="transmembrane region" description="Helical" evidence="1">
    <location>
        <begin position="6"/>
        <end position="25"/>
    </location>
</feature>
<dbReference type="Gene3D" id="1.20.1280.290">
    <property type="match status" value="2"/>
</dbReference>
<feature type="transmembrane region" description="Helical" evidence="1">
    <location>
        <begin position="97"/>
        <end position="115"/>
    </location>
</feature>
<feature type="transmembrane region" description="Helical" evidence="1">
    <location>
        <begin position="37"/>
        <end position="57"/>
    </location>
</feature>